<gene>
    <name evidence="2" type="ORF">SAMN02745111_01636</name>
</gene>
<dbReference type="Gene3D" id="3.80.10.10">
    <property type="entry name" value="Ribonuclease Inhibitor"/>
    <property type="match status" value="1"/>
</dbReference>
<dbReference type="InterPro" id="IPR026906">
    <property type="entry name" value="LRR_5"/>
</dbReference>
<protein>
    <submittedName>
        <fullName evidence="2">Leucine rich repeat-containing protein</fullName>
    </submittedName>
</protein>
<proteinExistence type="predicted"/>
<dbReference type="Proteomes" id="UP000190814">
    <property type="component" value="Unassembled WGS sequence"/>
</dbReference>
<feature type="compositionally biased region" description="Basic and acidic residues" evidence="1">
    <location>
        <begin position="719"/>
        <end position="729"/>
    </location>
</feature>
<dbReference type="Pfam" id="PF13306">
    <property type="entry name" value="LRR_5"/>
    <property type="match status" value="1"/>
</dbReference>
<sequence length="914" mass="103222">MKKIKRFLATMLTFVLVFDMCKVSEVSAFDNNDNYTGLAITGAQWADKGYASFESNKEWYSREFWVDVHRDEVFSLANFNEGFVNPLAGDTQIKIMDGNNHNVTDDVEWFKGYIRYDDQAQHDVLVDNVSGLYTFRFDHVGDYFIKIGDEENEYVTIHVELPDVALYKANELSEDNLVAISDINYFYNNGEKLYLMFKNGFADREINREDLIDAYVQFGPQLKKEKIDLVETQCEPIEITIPETLVGEYRSAIVVVLEYVDDNPNNPDNMRRMEYHFHFDGEQDGLVVSDANWGPNGLEARTENQYENYEDFIRDYGKTQGAGLKDINHKCLGIKSYDELQDKEIINLLGEEDMDNISIMDEDGNLVDGDVVSFAPAVASRWDEATQQDVEYFPANVFEFHFNTCGTFIIRYDNGKIKSQVKIDVGIPEVSTYVKKSAEERYCVGNQPLFNNDRNTFYVITTGYMDEWFERQINITGVEANSNIDMNTVSVETDYDNNVVKVSIKEDCDRGFGLRVFYNIVEIEYDGEGKEVNRREDFRDQEVWFNYENGELTYDEETAEIIDAVDAFEDMVNKLPEAKYVTLDDKADILAANEYFDAMTEDQMTIVEIAVVEKLTAVNEALGDLLDEEAVINQKKADAEVVNSAINALPPKDAIKITDKEAVEAARAAYDALDAEVKIYVTKEAYAKLVEAEAMIEKAQIDEMLIAANAANGNLQEQKKAAEEAKAKSDAQVTQLQTENSKLVAENKKYKEEGSGKQEVKPATVKVSDIITDKASKAKYKVLSVGTDDAMGTVEFVESLNTNNTKYIVPSTITSKGVTYAVTRIGDGAFKDNKKLKSVVISEGITYIGVEAFAGCKKLKNITVNTTVLKKVGKNALKDVAKKCVIKVPGTKFKKYKKVIKKKGQGKKVKVKKI</sequence>
<name>A0A1T4VVY2_9FIRM</name>
<dbReference type="RefSeq" id="WP_078766485.1">
    <property type="nucleotide sequence ID" value="NZ_FUXZ01000009.1"/>
</dbReference>
<evidence type="ECO:0000313" key="3">
    <source>
        <dbReference type="Proteomes" id="UP000190814"/>
    </source>
</evidence>
<dbReference type="STRING" id="39495.SAMN02745111_01636"/>
<evidence type="ECO:0000256" key="1">
    <source>
        <dbReference type="SAM" id="MobiDB-lite"/>
    </source>
</evidence>
<dbReference type="InterPro" id="IPR032675">
    <property type="entry name" value="LRR_dom_sf"/>
</dbReference>
<dbReference type="AlphaFoldDB" id="A0A1T4VVY2"/>
<evidence type="ECO:0000313" key="2">
    <source>
        <dbReference type="EMBL" id="SKA68641.1"/>
    </source>
</evidence>
<reference evidence="2 3" key="1">
    <citation type="submission" date="2017-02" db="EMBL/GenBank/DDBJ databases">
        <authorList>
            <person name="Peterson S.W."/>
        </authorList>
    </citation>
    <scope>NUCLEOTIDE SEQUENCE [LARGE SCALE GENOMIC DNA]</scope>
    <source>
        <strain evidence="2 3">ATCC 35992</strain>
    </source>
</reference>
<feature type="region of interest" description="Disordered" evidence="1">
    <location>
        <begin position="719"/>
        <end position="738"/>
    </location>
</feature>
<dbReference type="EMBL" id="FUXZ01000009">
    <property type="protein sequence ID" value="SKA68641.1"/>
    <property type="molecule type" value="Genomic_DNA"/>
</dbReference>
<keyword evidence="3" id="KW-1185">Reference proteome</keyword>
<accession>A0A1T4VVY2</accession>
<dbReference type="OrthoDB" id="1771446at2"/>
<organism evidence="2 3">
    <name type="scientific">Eubacterium uniforme</name>
    <dbReference type="NCBI Taxonomy" id="39495"/>
    <lineage>
        <taxon>Bacteria</taxon>
        <taxon>Bacillati</taxon>
        <taxon>Bacillota</taxon>
        <taxon>Clostridia</taxon>
        <taxon>Eubacteriales</taxon>
        <taxon>Eubacteriaceae</taxon>
        <taxon>Eubacterium</taxon>
    </lineage>
</organism>